<keyword evidence="2" id="KW-1003">Cell membrane</keyword>
<comment type="caution">
    <text evidence="8">The sequence shown here is derived from an EMBL/GenBank/DDBJ whole genome shotgun (WGS) entry which is preliminary data.</text>
</comment>
<name>A0YGT0_9GAMM</name>
<dbReference type="GO" id="GO:0005886">
    <property type="term" value="C:plasma membrane"/>
    <property type="evidence" value="ECO:0007669"/>
    <property type="project" value="UniProtKB-SubCell"/>
</dbReference>
<keyword evidence="3 6" id="KW-0812">Transmembrane</keyword>
<feature type="transmembrane region" description="Helical" evidence="6">
    <location>
        <begin position="95"/>
        <end position="116"/>
    </location>
</feature>
<evidence type="ECO:0000313" key="9">
    <source>
        <dbReference type="Proteomes" id="UP000004931"/>
    </source>
</evidence>
<evidence type="ECO:0000256" key="1">
    <source>
        <dbReference type="ARBA" id="ARBA00004651"/>
    </source>
</evidence>
<dbReference type="Proteomes" id="UP000004931">
    <property type="component" value="Unassembled WGS sequence"/>
</dbReference>
<accession>A0YGT0</accession>
<dbReference type="Gene3D" id="1.20.950.20">
    <property type="entry name" value="Transmembrane di-heme cytochromes, Chain C"/>
    <property type="match status" value="1"/>
</dbReference>
<evidence type="ECO:0000256" key="4">
    <source>
        <dbReference type="ARBA" id="ARBA00022989"/>
    </source>
</evidence>
<dbReference type="GO" id="GO:0020037">
    <property type="term" value="F:heme binding"/>
    <property type="evidence" value="ECO:0007669"/>
    <property type="project" value="TreeGrafter"/>
</dbReference>
<evidence type="ECO:0000256" key="3">
    <source>
        <dbReference type="ARBA" id="ARBA00022692"/>
    </source>
</evidence>
<keyword evidence="4 6" id="KW-1133">Transmembrane helix</keyword>
<evidence type="ECO:0000256" key="6">
    <source>
        <dbReference type="SAM" id="Phobius"/>
    </source>
</evidence>
<dbReference type="GO" id="GO:0009055">
    <property type="term" value="F:electron transfer activity"/>
    <property type="evidence" value="ECO:0007669"/>
    <property type="project" value="InterPro"/>
</dbReference>
<dbReference type="PANTHER" id="PTHR30485:SF2">
    <property type="entry name" value="BLL0597 PROTEIN"/>
    <property type="match status" value="1"/>
</dbReference>
<feature type="transmembrane region" description="Helical" evidence="6">
    <location>
        <begin position="145"/>
        <end position="167"/>
    </location>
</feature>
<comment type="subcellular location">
    <subcellularLocation>
        <location evidence="1">Cell membrane</location>
        <topology evidence="1">Multi-pass membrane protein</topology>
    </subcellularLocation>
</comment>
<evidence type="ECO:0000256" key="5">
    <source>
        <dbReference type="ARBA" id="ARBA00023136"/>
    </source>
</evidence>
<feature type="domain" description="Cytochrome b561 bacterial/Ni-hydrogenase" evidence="7">
    <location>
        <begin position="8"/>
        <end position="179"/>
    </location>
</feature>
<dbReference type="InterPro" id="IPR051542">
    <property type="entry name" value="Hydrogenase_cytochrome"/>
</dbReference>
<dbReference type="SUPFAM" id="SSF81342">
    <property type="entry name" value="Transmembrane di-heme cytochromes"/>
    <property type="match status" value="1"/>
</dbReference>
<dbReference type="PANTHER" id="PTHR30485">
    <property type="entry name" value="NI/FE-HYDROGENASE 1 B-TYPE CYTOCHROME SUBUNIT"/>
    <property type="match status" value="1"/>
</dbReference>
<feature type="transmembrane region" description="Helical" evidence="6">
    <location>
        <begin position="194"/>
        <end position="213"/>
    </location>
</feature>
<dbReference type="eggNOG" id="COG3658">
    <property type="taxonomic scope" value="Bacteria"/>
</dbReference>
<evidence type="ECO:0000313" key="8">
    <source>
        <dbReference type="EMBL" id="EAW29948.1"/>
    </source>
</evidence>
<gene>
    <name evidence="8" type="ORF">GP2143_06634</name>
</gene>
<dbReference type="InterPro" id="IPR011577">
    <property type="entry name" value="Cyt_b561_bac/Ni-Hgenase"/>
</dbReference>
<proteinExistence type="predicted"/>
<reference evidence="8 9" key="1">
    <citation type="journal article" date="2010" name="J. Bacteriol.">
        <title>Genome sequence of the oligotrophic marine Gammaproteobacterium HTCC2143, isolated from the Oregon Coast.</title>
        <authorList>
            <person name="Oh H.M."/>
            <person name="Kang I."/>
            <person name="Ferriera S."/>
            <person name="Giovannoni S.J."/>
            <person name="Cho J.C."/>
        </authorList>
    </citation>
    <scope>NUCLEOTIDE SEQUENCE [LARGE SCALE GENOMIC DNA]</scope>
    <source>
        <strain evidence="8 9">HTCC2143</strain>
    </source>
</reference>
<evidence type="ECO:0000259" key="7">
    <source>
        <dbReference type="Pfam" id="PF01292"/>
    </source>
</evidence>
<dbReference type="AlphaFoldDB" id="A0YGT0"/>
<dbReference type="GO" id="GO:0022904">
    <property type="term" value="P:respiratory electron transport chain"/>
    <property type="evidence" value="ECO:0007669"/>
    <property type="project" value="InterPro"/>
</dbReference>
<sequence>MKNVSILVWDRHTRIFHWLLVLSFSFSLTTGLLGDIDLMDWHMISGYSILGLLIFRSLTGVFGKDYGRFSRFSLSPKSVIAYLKGDDNFVGHNPLGSWMVIVMLVALLLQALSGLMTSDDIFVEGPWVMWVSDDWVSWAGQLHGVMFRVLIALVALHLMAILFYRVVKKQPLVVAMITGSKLSRNGNEAATNISISRLLVLVAIAITVSWLLVAI</sequence>
<dbReference type="Pfam" id="PF01292">
    <property type="entry name" value="Ni_hydr_CYTB"/>
    <property type="match status" value="1"/>
</dbReference>
<keyword evidence="5 6" id="KW-0472">Membrane</keyword>
<feature type="transmembrane region" description="Helical" evidence="6">
    <location>
        <begin position="44"/>
        <end position="63"/>
    </location>
</feature>
<dbReference type="InterPro" id="IPR016174">
    <property type="entry name" value="Di-haem_cyt_TM"/>
</dbReference>
<dbReference type="STRING" id="247633.GP2143_06634"/>
<dbReference type="EMBL" id="AAVT01000012">
    <property type="protein sequence ID" value="EAW29948.1"/>
    <property type="molecule type" value="Genomic_DNA"/>
</dbReference>
<dbReference type="OrthoDB" id="196472at2"/>
<protein>
    <submittedName>
        <fullName evidence="8">Cytochrome b561 family protein</fullName>
    </submittedName>
</protein>
<organism evidence="8 9">
    <name type="scientific">marine gamma proteobacterium HTCC2143</name>
    <dbReference type="NCBI Taxonomy" id="247633"/>
    <lineage>
        <taxon>Bacteria</taxon>
        <taxon>Pseudomonadati</taxon>
        <taxon>Pseudomonadota</taxon>
        <taxon>Gammaproteobacteria</taxon>
        <taxon>Cellvibrionales</taxon>
        <taxon>Spongiibacteraceae</taxon>
        <taxon>BD1-7 clade</taxon>
    </lineage>
</organism>
<evidence type="ECO:0000256" key="2">
    <source>
        <dbReference type="ARBA" id="ARBA00022475"/>
    </source>
</evidence>
<keyword evidence="9" id="KW-1185">Reference proteome</keyword>